<feature type="region of interest" description="Disordered" evidence="5">
    <location>
        <begin position="283"/>
        <end position="312"/>
    </location>
</feature>
<dbReference type="EC" id="2.7.11.1" evidence="7"/>
<accession>A0ABW1NF26</accession>
<evidence type="ECO:0000259" key="6">
    <source>
        <dbReference type="PROSITE" id="PS50011"/>
    </source>
</evidence>
<keyword evidence="1 7" id="KW-0808">Transferase</keyword>
<feature type="compositionally biased region" description="Low complexity" evidence="5">
    <location>
        <begin position="286"/>
        <end position="302"/>
    </location>
</feature>
<dbReference type="InterPro" id="IPR011009">
    <property type="entry name" value="Kinase-like_dom_sf"/>
</dbReference>
<dbReference type="PROSITE" id="PS00108">
    <property type="entry name" value="PROTEIN_KINASE_ST"/>
    <property type="match status" value="1"/>
</dbReference>
<dbReference type="PROSITE" id="PS50011">
    <property type="entry name" value="PROTEIN_KINASE_DOM"/>
    <property type="match status" value="1"/>
</dbReference>
<organism evidence="7 8">
    <name type="scientific">Sphaerisporangium aureirubrum</name>
    <dbReference type="NCBI Taxonomy" id="1544736"/>
    <lineage>
        <taxon>Bacteria</taxon>
        <taxon>Bacillati</taxon>
        <taxon>Actinomycetota</taxon>
        <taxon>Actinomycetes</taxon>
        <taxon>Streptosporangiales</taxon>
        <taxon>Streptosporangiaceae</taxon>
        <taxon>Sphaerisporangium</taxon>
    </lineage>
</organism>
<keyword evidence="4" id="KW-0067">ATP-binding</keyword>
<name>A0ABW1NF26_9ACTN</name>
<evidence type="ECO:0000256" key="5">
    <source>
        <dbReference type="SAM" id="MobiDB-lite"/>
    </source>
</evidence>
<evidence type="ECO:0000256" key="4">
    <source>
        <dbReference type="ARBA" id="ARBA00022840"/>
    </source>
</evidence>
<evidence type="ECO:0000313" key="8">
    <source>
        <dbReference type="Proteomes" id="UP001596137"/>
    </source>
</evidence>
<dbReference type="Proteomes" id="UP001596137">
    <property type="component" value="Unassembled WGS sequence"/>
</dbReference>
<keyword evidence="8" id="KW-1185">Reference proteome</keyword>
<keyword evidence="2" id="KW-0547">Nucleotide-binding</keyword>
<feature type="compositionally biased region" description="Polar residues" evidence="5">
    <location>
        <begin position="352"/>
        <end position="363"/>
    </location>
</feature>
<sequence length="586" mass="60483">MGRLGEGGQGVVYLGVGGTGERVAVKVFHASVRAGRDSGIVRELAAARQVAEFCTVRILEIGLEGRPPYIASEYVDGPTLQHVIEREGPRRGAGLHRLAIGTITALAAIHRAGVVHRDFKPGNVLIGADGPRVIDFGIARLAEASHTTGGASGSPSYMAPEHFSGERIGPKADVFAWGSTIAYAATGVPPFGGDTLAAIAYRILHNEPDLSALPVALRSVVAPCLAKDPERRPSAKDVLLRLLDDREESTEETVALRQGAVVAGGPPGGVAGRAAGEAAGRGAGGAAVVNGRPRGGPDSPSGETPTGPAGAGVSRRRLLLSVASGVVAVGGGGAVLAYAASRNGGTPGAASGTPSARRSTKSSPAPPEEETEPPPGNAIDLAAAIDTAVTARPVADFTFTGAFTESSSSARATGRLVHGNEGSSRTDYDMRLQGGGIEAGERVVVLGTSGYAVNRTKKAFELYRSPEDGERPGYADGAAMVVATGSVLTLLEIIAVSRSVRRDGRTYSASISMSAAGADLHQLFTPWNQAVDKTYVSYTVTIDPADLPVEFRLIWKVPIAGTGFYESSFTTRYASWRQGSPIHEPK</sequence>
<evidence type="ECO:0000256" key="1">
    <source>
        <dbReference type="ARBA" id="ARBA00022679"/>
    </source>
</evidence>
<reference evidence="8" key="1">
    <citation type="journal article" date="2019" name="Int. J. Syst. Evol. Microbiol.">
        <title>The Global Catalogue of Microorganisms (GCM) 10K type strain sequencing project: providing services to taxonomists for standard genome sequencing and annotation.</title>
        <authorList>
            <consortium name="The Broad Institute Genomics Platform"/>
            <consortium name="The Broad Institute Genome Sequencing Center for Infectious Disease"/>
            <person name="Wu L."/>
            <person name="Ma J."/>
        </authorList>
    </citation>
    <scope>NUCLEOTIDE SEQUENCE [LARGE SCALE GENOMIC DNA]</scope>
    <source>
        <strain evidence="8">JCM 30346</strain>
    </source>
</reference>
<keyword evidence="3 7" id="KW-0418">Kinase</keyword>
<feature type="region of interest" description="Disordered" evidence="5">
    <location>
        <begin position="344"/>
        <end position="378"/>
    </location>
</feature>
<protein>
    <submittedName>
        <fullName evidence="7">Serine/threonine-protein kinase</fullName>
        <ecNumber evidence="7">2.7.11.1</ecNumber>
    </submittedName>
</protein>
<evidence type="ECO:0000313" key="7">
    <source>
        <dbReference type="EMBL" id="MFC6081964.1"/>
    </source>
</evidence>
<dbReference type="InterPro" id="IPR000719">
    <property type="entry name" value="Prot_kinase_dom"/>
</dbReference>
<dbReference type="CDD" id="cd14014">
    <property type="entry name" value="STKc_PknB_like"/>
    <property type="match status" value="1"/>
</dbReference>
<dbReference type="Pfam" id="PF00069">
    <property type="entry name" value="Pkinase"/>
    <property type="match status" value="1"/>
</dbReference>
<proteinExistence type="predicted"/>
<dbReference type="EMBL" id="JBHSRF010000013">
    <property type="protein sequence ID" value="MFC6081964.1"/>
    <property type="molecule type" value="Genomic_DNA"/>
</dbReference>
<feature type="region of interest" description="Disordered" evidence="5">
    <location>
        <begin position="409"/>
        <end position="428"/>
    </location>
</feature>
<dbReference type="InterPro" id="IPR008271">
    <property type="entry name" value="Ser/Thr_kinase_AS"/>
</dbReference>
<feature type="domain" description="Protein kinase" evidence="6">
    <location>
        <begin position="1"/>
        <end position="243"/>
    </location>
</feature>
<dbReference type="GO" id="GO:0004674">
    <property type="term" value="F:protein serine/threonine kinase activity"/>
    <property type="evidence" value="ECO:0007669"/>
    <property type="project" value="UniProtKB-EC"/>
</dbReference>
<dbReference type="SUPFAM" id="SSF56112">
    <property type="entry name" value="Protein kinase-like (PK-like)"/>
    <property type="match status" value="1"/>
</dbReference>
<dbReference type="PANTHER" id="PTHR43289">
    <property type="entry name" value="MITOGEN-ACTIVATED PROTEIN KINASE KINASE KINASE 20-RELATED"/>
    <property type="match status" value="1"/>
</dbReference>
<dbReference type="Gene3D" id="1.10.510.10">
    <property type="entry name" value="Transferase(Phosphotransferase) domain 1"/>
    <property type="match status" value="1"/>
</dbReference>
<gene>
    <name evidence="7" type="ORF">ACFP1K_12415</name>
</gene>
<dbReference type="PANTHER" id="PTHR43289:SF34">
    <property type="entry name" value="SERINE_THREONINE-PROTEIN KINASE YBDM-RELATED"/>
    <property type="match status" value="1"/>
</dbReference>
<evidence type="ECO:0000256" key="2">
    <source>
        <dbReference type="ARBA" id="ARBA00022741"/>
    </source>
</evidence>
<evidence type="ECO:0000256" key="3">
    <source>
        <dbReference type="ARBA" id="ARBA00022777"/>
    </source>
</evidence>
<comment type="caution">
    <text evidence="7">The sequence shown here is derived from an EMBL/GenBank/DDBJ whole genome shotgun (WGS) entry which is preliminary data.</text>
</comment>
<dbReference type="RefSeq" id="WP_380750984.1">
    <property type="nucleotide sequence ID" value="NZ_JBHSRF010000013.1"/>
</dbReference>